<protein>
    <submittedName>
        <fullName evidence="1">Universal stress protein</fullName>
    </submittedName>
</protein>
<dbReference type="EMBL" id="JABFCR010000009">
    <property type="protein sequence ID" value="NNU33387.1"/>
    <property type="molecule type" value="Genomic_DNA"/>
</dbReference>
<dbReference type="SUPFAM" id="SSF52402">
    <property type="entry name" value="Adenine nucleotide alpha hydrolases-like"/>
    <property type="match status" value="2"/>
</dbReference>
<reference evidence="1 2" key="1">
    <citation type="submission" date="2020-05" db="EMBL/GenBank/DDBJ databases">
        <authorList>
            <person name="Khan S.A."/>
            <person name="Jeon C.O."/>
            <person name="Chun B.H."/>
        </authorList>
    </citation>
    <scope>NUCLEOTIDE SEQUENCE [LARGE SCALE GENOMIC DNA]</scope>
    <source>
        <strain evidence="1 2">S1162</strain>
    </source>
</reference>
<keyword evidence="2" id="KW-1185">Reference proteome</keyword>
<evidence type="ECO:0000313" key="2">
    <source>
        <dbReference type="Proteomes" id="UP000566071"/>
    </source>
</evidence>
<dbReference type="Gene3D" id="3.40.50.12370">
    <property type="match status" value="1"/>
</dbReference>
<dbReference type="RefSeq" id="WP_175269085.1">
    <property type="nucleotide sequence ID" value="NZ_JABFCR010000009.1"/>
</dbReference>
<sequence length="277" mass="30928">MKKIIAAFDGLKFSEATLGYSVELAIRGKSVVAGVFLEDFLYHSFNLFDMVGSRGISQTKLHHLLKKTRRRVNNRLSHSKTPAINELSTTVHQDKSFAITDLLKESVYADLIIIGANETLNHFKQEKPTPFVKELLAGAQSPVLVVPPVHQPIERVVVLYDGHPSSVYALKMFTYLFPWTTKYPVEIVYVNERKLALLPEGDMVGEYARCHFEEPVITQLTGEPEDTLVAHLKKAAPGTVIVMGAYSRGAVSRMFNSSMANKLMEALDLPLFIAHSK</sequence>
<accession>A0ABX1VZM4</accession>
<organism evidence="1 2">
    <name type="scientific">Mucilaginibacter humi</name>
    <dbReference type="NCBI Taxonomy" id="2732510"/>
    <lineage>
        <taxon>Bacteria</taxon>
        <taxon>Pseudomonadati</taxon>
        <taxon>Bacteroidota</taxon>
        <taxon>Sphingobacteriia</taxon>
        <taxon>Sphingobacteriales</taxon>
        <taxon>Sphingobacteriaceae</taxon>
        <taxon>Mucilaginibacter</taxon>
    </lineage>
</organism>
<evidence type="ECO:0000313" key="1">
    <source>
        <dbReference type="EMBL" id="NNU33387.1"/>
    </source>
</evidence>
<proteinExistence type="predicted"/>
<gene>
    <name evidence="1" type="ORF">HK413_03025</name>
</gene>
<dbReference type="Proteomes" id="UP000566071">
    <property type="component" value="Unassembled WGS sequence"/>
</dbReference>
<name>A0ABX1VZM4_9SPHI</name>
<comment type="caution">
    <text evidence="1">The sequence shown here is derived from an EMBL/GenBank/DDBJ whole genome shotgun (WGS) entry which is preliminary data.</text>
</comment>